<evidence type="ECO:0000259" key="5">
    <source>
        <dbReference type="Pfam" id="PF04542"/>
    </source>
</evidence>
<sequence>MEQQQSEQFVRLLTSHREQLYAYIYSLLANHADAEDVFQRCSLIMWKKFDQYDQEREFLPWASGVAFYEVKNFLRVSSRDRHYFSERLMGQLSDQMADQEANQNAYLKSLEQCLKSLPKKDRQLVEQVYWEKCDLPSLAEEMGIVIESLYNRMSRLRRRLMDCVSRRLQEGGSHV</sequence>
<organism evidence="7 8">
    <name type="scientific">Calycomorphotria hydatis</name>
    <dbReference type="NCBI Taxonomy" id="2528027"/>
    <lineage>
        <taxon>Bacteria</taxon>
        <taxon>Pseudomonadati</taxon>
        <taxon>Planctomycetota</taxon>
        <taxon>Planctomycetia</taxon>
        <taxon>Planctomycetales</taxon>
        <taxon>Planctomycetaceae</taxon>
        <taxon>Calycomorphotria</taxon>
    </lineage>
</organism>
<keyword evidence="8" id="KW-1185">Reference proteome</keyword>
<feature type="domain" description="RNA polymerase sigma factor 70 region 4 type 2" evidence="6">
    <location>
        <begin position="109"/>
        <end position="160"/>
    </location>
</feature>
<dbReference type="GO" id="GO:0003677">
    <property type="term" value="F:DNA binding"/>
    <property type="evidence" value="ECO:0007669"/>
    <property type="project" value="InterPro"/>
</dbReference>
<accession>A0A517TD65</accession>
<dbReference type="PANTHER" id="PTHR43133:SF51">
    <property type="entry name" value="RNA POLYMERASE SIGMA FACTOR"/>
    <property type="match status" value="1"/>
</dbReference>
<comment type="similarity">
    <text evidence="1">Belongs to the sigma-70 factor family. ECF subfamily.</text>
</comment>
<dbReference type="AlphaFoldDB" id="A0A517TD65"/>
<protein>
    <submittedName>
        <fullName evidence="7">ECF RNA polymerase sigma factor SigW</fullName>
    </submittedName>
</protein>
<evidence type="ECO:0000313" key="7">
    <source>
        <dbReference type="EMBL" id="QDT66309.1"/>
    </source>
</evidence>
<dbReference type="KEGG" id="chya:V22_35740"/>
<feature type="domain" description="RNA polymerase sigma-70 region 2" evidence="5">
    <location>
        <begin position="12"/>
        <end position="78"/>
    </location>
</feature>
<evidence type="ECO:0000256" key="3">
    <source>
        <dbReference type="ARBA" id="ARBA00023082"/>
    </source>
</evidence>
<dbReference type="Gene3D" id="1.10.10.10">
    <property type="entry name" value="Winged helix-like DNA-binding domain superfamily/Winged helix DNA-binding domain"/>
    <property type="match status" value="1"/>
</dbReference>
<dbReference type="Pfam" id="PF08281">
    <property type="entry name" value="Sigma70_r4_2"/>
    <property type="match status" value="1"/>
</dbReference>
<dbReference type="InterPro" id="IPR014331">
    <property type="entry name" value="RNA_pol_sigma70_ECF_RHOBA"/>
</dbReference>
<keyword evidence="2" id="KW-0805">Transcription regulation</keyword>
<dbReference type="NCBIfam" id="TIGR02989">
    <property type="entry name" value="Sig-70_gvs1"/>
    <property type="match status" value="1"/>
</dbReference>
<dbReference type="InterPro" id="IPR007627">
    <property type="entry name" value="RNA_pol_sigma70_r2"/>
</dbReference>
<dbReference type="NCBIfam" id="TIGR02937">
    <property type="entry name" value="sigma70-ECF"/>
    <property type="match status" value="1"/>
</dbReference>
<reference evidence="7 8" key="1">
    <citation type="submission" date="2019-02" db="EMBL/GenBank/DDBJ databases">
        <title>Deep-cultivation of Planctomycetes and their phenomic and genomic characterization uncovers novel biology.</title>
        <authorList>
            <person name="Wiegand S."/>
            <person name="Jogler M."/>
            <person name="Boedeker C."/>
            <person name="Pinto D."/>
            <person name="Vollmers J."/>
            <person name="Rivas-Marin E."/>
            <person name="Kohn T."/>
            <person name="Peeters S.H."/>
            <person name="Heuer A."/>
            <person name="Rast P."/>
            <person name="Oberbeckmann S."/>
            <person name="Bunk B."/>
            <person name="Jeske O."/>
            <person name="Meyerdierks A."/>
            <person name="Storesund J.E."/>
            <person name="Kallscheuer N."/>
            <person name="Luecker S."/>
            <person name="Lage O.M."/>
            <person name="Pohl T."/>
            <person name="Merkel B.J."/>
            <person name="Hornburger P."/>
            <person name="Mueller R.-W."/>
            <person name="Bruemmer F."/>
            <person name="Labrenz M."/>
            <person name="Spormann A.M."/>
            <person name="Op den Camp H."/>
            <person name="Overmann J."/>
            <person name="Amann R."/>
            <person name="Jetten M.S.M."/>
            <person name="Mascher T."/>
            <person name="Medema M.H."/>
            <person name="Devos D.P."/>
            <person name="Kaster A.-K."/>
            <person name="Ovreas L."/>
            <person name="Rohde M."/>
            <person name="Galperin M.Y."/>
            <person name="Jogler C."/>
        </authorList>
    </citation>
    <scope>NUCLEOTIDE SEQUENCE [LARGE SCALE GENOMIC DNA]</scope>
    <source>
        <strain evidence="7 8">V22</strain>
    </source>
</reference>
<gene>
    <name evidence="7" type="primary">sigW_4</name>
    <name evidence="7" type="ORF">V22_35740</name>
</gene>
<proteinExistence type="inferred from homology"/>
<dbReference type="SUPFAM" id="SSF88946">
    <property type="entry name" value="Sigma2 domain of RNA polymerase sigma factors"/>
    <property type="match status" value="1"/>
</dbReference>
<evidence type="ECO:0000313" key="8">
    <source>
        <dbReference type="Proteomes" id="UP000319976"/>
    </source>
</evidence>
<keyword evidence="4" id="KW-0804">Transcription</keyword>
<evidence type="ECO:0000256" key="1">
    <source>
        <dbReference type="ARBA" id="ARBA00010641"/>
    </source>
</evidence>
<dbReference type="InterPro" id="IPR013325">
    <property type="entry name" value="RNA_pol_sigma_r2"/>
</dbReference>
<dbReference type="PANTHER" id="PTHR43133">
    <property type="entry name" value="RNA POLYMERASE ECF-TYPE SIGMA FACTO"/>
    <property type="match status" value="1"/>
</dbReference>
<dbReference type="SUPFAM" id="SSF88659">
    <property type="entry name" value="Sigma3 and sigma4 domains of RNA polymerase sigma factors"/>
    <property type="match status" value="1"/>
</dbReference>
<dbReference type="GO" id="GO:0006352">
    <property type="term" value="P:DNA-templated transcription initiation"/>
    <property type="evidence" value="ECO:0007669"/>
    <property type="project" value="InterPro"/>
</dbReference>
<name>A0A517TD65_9PLAN</name>
<dbReference type="InterPro" id="IPR013324">
    <property type="entry name" value="RNA_pol_sigma_r3/r4-like"/>
</dbReference>
<dbReference type="EMBL" id="CP036316">
    <property type="protein sequence ID" value="QDT66309.1"/>
    <property type="molecule type" value="Genomic_DNA"/>
</dbReference>
<keyword evidence="3" id="KW-0731">Sigma factor</keyword>
<dbReference type="InterPro" id="IPR036388">
    <property type="entry name" value="WH-like_DNA-bd_sf"/>
</dbReference>
<dbReference type="InterPro" id="IPR039425">
    <property type="entry name" value="RNA_pol_sigma-70-like"/>
</dbReference>
<dbReference type="InterPro" id="IPR014284">
    <property type="entry name" value="RNA_pol_sigma-70_dom"/>
</dbReference>
<dbReference type="RefSeq" id="WP_197439702.1">
    <property type="nucleotide sequence ID" value="NZ_CP036316.1"/>
</dbReference>
<evidence type="ECO:0000256" key="4">
    <source>
        <dbReference type="ARBA" id="ARBA00023163"/>
    </source>
</evidence>
<evidence type="ECO:0000259" key="6">
    <source>
        <dbReference type="Pfam" id="PF08281"/>
    </source>
</evidence>
<dbReference type="Proteomes" id="UP000319976">
    <property type="component" value="Chromosome"/>
</dbReference>
<dbReference type="Pfam" id="PF04542">
    <property type="entry name" value="Sigma70_r2"/>
    <property type="match status" value="1"/>
</dbReference>
<dbReference type="GO" id="GO:0016987">
    <property type="term" value="F:sigma factor activity"/>
    <property type="evidence" value="ECO:0007669"/>
    <property type="project" value="UniProtKB-KW"/>
</dbReference>
<dbReference type="InterPro" id="IPR013249">
    <property type="entry name" value="RNA_pol_sigma70_r4_t2"/>
</dbReference>
<dbReference type="Gene3D" id="1.10.1740.10">
    <property type="match status" value="1"/>
</dbReference>
<evidence type="ECO:0000256" key="2">
    <source>
        <dbReference type="ARBA" id="ARBA00023015"/>
    </source>
</evidence>